<keyword evidence="3" id="KW-1185">Reference proteome</keyword>
<dbReference type="Proteomes" id="UP001497444">
    <property type="component" value="Unassembled WGS sequence"/>
</dbReference>
<name>A0ABP0VCQ6_9BRYO</name>
<dbReference type="EMBL" id="CAXAQS010000347">
    <property type="protein sequence ID" value="CAK9251245.1"/>
    <property type="molecule type" value="Genomic_DNA"/>
</dbReference>
<reference evidence="2" key="1">
    <citation type="submission" date="2024-02" db="EMBL/GenBank/DDBJ databases">
        <authorList>
            <consortium name="ELIXIR-Norway"/>
            <consortium name="Elixir Norway"/>
        </authorList>
    </citation>
    <scope>NUCLEOTIDE SEQUENCE</scope>
</reference>
<organism evidence="2 3">
    <name type="scientific">Sphagnum jensenii</name>
    <dbReference type="NCBI Taxonomy" id="128206"/>
    <lineage>
        <taxon>Eukaryota</taxon>
        <taxon>Viridiplantae</taxon>
        <taxon>Streptophyta</taxon>
        <taxon>Embryophyta</taxon>
        <taxon>Bryophyta</taxon>
        <taxon>Sphagnophytina</taxon>
        <taxon>Sphagnopsida</taxon>
        <taxon>Sphagnales</taxon>
        <taxon>Sphagnaceae</taxon>
        <taxon>Sphagnum</taxon>
    </lineage>
</organism>
<evidence type="ECO:0000313" key="3">
    <source>
        <dbReference type="Proteomes" id="UP001497444"/>
    </source>
</evidence>
<sequence length="139" mass="15837">MSQTANKPWLYEYTKRIEENGLAAANMWATEEVSAKRVPWCAPTASTYDYLRVIAQVNDETVPNGLKIEHFGLNPYSAGWWYNFTDTVGDKLDADQRLKMERIGRMIRNSSPNDWQGEETKRTAAGAKLYELPPPPPKV</sequence>
<proteinExistence type="predicted"/>
<feature type="region of interest" description="Disordered" evidence="1">
    <location>
        <begin position="108"/>
        <end position="139"/>
    </location>
</feature>
<evidence type="ECO:0000256" key="1">
    <source>
        <dbReference type="SAM" id="MobiDB-lite"/>
    </source>
</evidence>
<gene>
    <name evidence="2" type="ORF">CSSPJE1EN1_LOCUS26623</name>
</gene>
<evidence type="ECO:0000313" key="2">
    <source>
        <dbReference type="EMBL" id="CAK9251245.1"/>
    </source>
</evidence>
<protein>
    <submittedName>
        <fullName evidence="2">Uncharacterized protein</fullName>
    </submittedName>
</protein>
<comment type="caution">
    <text evidence="2">The sequence shown here is derived from an EMBL/GenBank/DDBJ whole genome shotgun (WGS) entry which is preliminary data.</text>
</comment>
<accession>A0ABP0VCQ6</accession>